<keyword evidence="4" id="KW-1185">Reference proteome</keyword>
<feature type="region of interest" description="Disordered" evidence="1">
    <location>
        <begin position="47"/>
        <end position="68"/>
    </location>
</feature>
<feature type="signal peptide" evidence="2">
    <location>
        <begin position="1"/>
        <end position="23"/>
    </location>
</feature>
<dbReference type="Proteomes" id="UP000054928">
    <property type="component" value="Unassembled WGS sequence"/>
</dbReference>
<evidence type="ECO:0008006" key="5">
    <source>
        <dbReference type="Google" id="ProtNLM"/>
    </source>
</evidence>
<dbReference type="OrthoDB" id="128818at2759"/>
<proteinExistence type="predicted"/>
<evidence type="ECO:0000313" key="4">
    <source>
        <dbReference type="Proteomes" id="UP000054928"/>
    </source>
</evidence>
<sequence length="68" mass="7579">MQLKTLAVLGLCGCALILLTIEGRGTPAGKIPRRQLGAYKDYGHYPHKHGYDDKKGHHDVGKDHMQRL</sequence>
<dbReference type="OMA" id="KDYGHYP"/>
<evidence type="ECO:0000256" key="2">
    <source>
        <dbReference type="SAM" id="SignalP"/>
    </source>
</evidence>
<protein>
    <recommendedName>
        <fullName evidence="5">RxLR-like protein</fullName>
    </recommendedName>
</protein>
<evidence type="ECO:0000313" key="3">
    <source>
        <dbReference type="EMBL" id="CEG46359.1"/>
    </source>
</evidence>
<dbReference type="RefSeq" id="XP_024582728.1">
    <property type="nucleotide sequence ID" value="XM_024717206.1"/>
</dbReference>
<accession>A0A0P1AXN6</accession>
<reference evidence="4" key="1">
    <citation type="submission" date="2014-09" db="EMBL/GenBank/DDBJ databases">
        <authorList>
            <person name="Sharma Rahul"/>
            <person name="Thines Marco"/>
        </authorList>
    </citation>
    <scope>NUCLEOTIDE SEQUENCE [LARGE SCALE GENOMIC DNA]</scope>
</reference>
<keyword evidence="2" id="KW-0732">Signal</keyword>
<evidence type="ECO:0000256" key="1">
    <source>
        <dbReference type="SAM" id="MobiDB-lite"/>
    </source>
</evidence>
<organism evidence="3 4">
    <name type="scientific">Plasmopara halstedii</name>
    <name type="common">Downy mildew of sunflower</name>
    <dbReference type="NCBI Taxonomy" id="4781"/>
    <lineage>
        <taxon>Eukaryota</taxon>
        <taxon>Sar</taxon>
        <taxon>Stramenopiles</taxon>
        <taxon>Oomycota</taxon>
        <taxon>Peronosporomycetes</taxon>
        <taxon>Peronosporales</taxon>
        <taxon>Peronosporaceae</taxon>
        <taxon>Plasmopara</taxon>
    </lineage>
</organism>
<name>A0A0P1AXN6_PLAHL</name>
<dbReference type="EMBL" id="CCYD01002047">
    <property type="protein sequence ID" value="CEG46359.1"/>
    <property type="molecule type" value="Genomic_DNA"/>
</dbReference>
<feature type="chain" id="PRO_5006059023" description="RxLR-like protein" evidence="2">
    <location>
        <begin position="24"/>
        <end position="68"/>
    </location>
</feature>
<dbReference type="AlphaFoldDB" id="A0A0P1AXN6"/>
<dbReference type="GeneID" id="36397818"/>